<comment type="caution">
    <text evidence="2">The sequence shown here is derived from an EMBL/GenBank/DDBJ whole genome shotgun (WGS) entry which is preliminary data.</text>
</comment>
<keyword evidence="1" id="KW-0812">Transmembrane</keyword>
<reference evidence="2 3" key="1">
    <citation type="journal article" date="2019" name="Genome Biol. Evol.">
        <title>Insights into the evolution of the New World diploid cottons (Gossypium, subgenus Houzingenia) based on genome sequencing.</title>
        <authorList>
            <person name="Grover C.E."/>
            <person name="Arick M.A. 2nd"/>
            <person name="Thrash A."/>
            <person name="Conover J.L."/>
            <person name="Sanders W.S."/>
            <person name="Peterson D.G."/>
            <person name="Frelichowski J.E."/>
            <person name="Scheffler J.A."/>
            <person name="Scheffler B.E."/>
            <person name="Wendel J.F."/>
        </authorList>
    </citation>
    <scope>NUCLEOTIDE SEQUENCE [LARGE SCALE GENOMIC DNA]</scope>
    <source>
        <strain evidence="2">1</strain>
        <tissue evidence="2">Leaf</tissue>
    </source>
</reference>
<evidence type="ECO:0000313" key="2">
    <source>
        <dbReference type="EMBL" id="MBA0861281.1"/>
    </source>
</evidence>
<feature type="transmembrane region" description="Helical" evidence="1">
    <location>
        <begin position="13"/>
        <end position="33"/>
    </location>
</feature>
<evidence type="ECO:0000256" key="1">
    <source>
        <dbReference type="SAM" id="Phobius"/>
    </source>
</evidence>
<dbReference type="EMBL" id="JABFAF010000007">
    <property type="protein sequence ID" value="MBA0861281.1"/>
    <property type="molecule type" value="Genomic_DNA"/>
</dbReference>
<dbReference type="Proteomes" id="UP000593576">
    <property type="component" value="Unassembled WGS sequence"/>
</dbReference>
<protein>
    <submittedName>
        <fullName evidence="2">Uncharacterized protein</fullName>
    </submittedName>
</protein>
<keyword evidence="1" id="KW-0472">Membrane</keyword>
<keyword evidence="1" id="KW-1133">Transmembrane helix</keyword>
<feature type="non-terminal residue" evidence="2">
    <location>
        <position position="1"/>
    </location>
</feature>
<organism evidence="2 3">
    <name type="scientific">Gossypium schwendimanii</name>
    <name type="common">Cotton</name>
    <dbReference type="NCBI Taxonomy" id="34291"/>
    <lineage>
        <taxon>Eukaryota</taxon>
        <taxon>Viridiplantae</taxon>
        <taxon>Streptophyta</taxon>
        <taxon>Embryophyta</taxon>
        <taxon>Tracheophyta</taxon>
        <taxon>Spermatophyta</taxon>
        <taxon>Magnoliopsida</taxon>
        <taxon>eudicotyledons</taxon>
        <taxon>Gunneridae</taxon>
        <taxon>Pentapetalae</taxon>
        <taxon>rosids</taxon>
        <taxon>malvids</taxon>
        <taxon>Malvales</taxon>
        <taxon>Malvaceae</taxon>
        <taxon>Malvoideae</taxon>
        <taxon>Gossypium</taxon>
    </lineage>
</organism>
<keyword evidence="3" id="KW-1185">Reference proteome</keyword>
<sequence length="166" mass="18487">MASSSCLGPLASVHLYSLFVASIALLSASRGIFKGEDRDIVLCLKAAVKAHMCAWDRQAFESETLSTYFQSCSVPVSQYGHAVRKTAKETRRETIMALTVATRNISIKGDNITEMTRRARRGLPRRVHRRRVWPVFLEASPRRGPFSERDILIRCSNGADSVDDAS</sequence>
<gene>
    <name evidence="2" type="ORF">Goshw_026309</name>
</gene>
<proteinExistence type="predicted"/>
<dbReference type="AlphaFoldDB" id="A0A7J9LRH5"/>
<evidence type="ECO:0000313" key="3">
    <source>
        <dbReference type="Proteomes" id="UP000593576"/>
    </source>
</evidence>
<name>A0A7J9LRH5_GOSSC</name>
<accession>A0A7J9LRH5</accession>